<proteinExistence type="predicted"/>
<dbReference type="Proteomes" id="UP000700596">
    <property type="component" value="Unassembled WGS sequence"/>
</dbReference>
<organism evidence="2 3">
    <name type="scientific">Dendryphion nanum</name>
    <dbReference type="NCBI Taxonomy" id="256645"/>
    <lineage>
        <taxon>Eukaryota</taxon>
        <taxon>Fungi</taxon>
        <taxon>Dikarya</taxon>
        <taxon>Ascomycota</taxon>
        <taxon>Pezizomycotina</taxon>
        <taxon>Dothideomycetes</taxon>
        <taxon>Pleosporomycetidae</taxon>
        <taxon>Pleosporales</taxon>
        <taxon>Torulaceae</taxon>
        <taxon>Dendryphion</taxon>
    </lineage>
</organism>
<reference evidence="2" key="1">
    <citation type="journal article" date="2021" name="Nat. Commun.">
        <title>Genetic determinants of endophytism in the Arabidopsis root mycobiome.</title>
        <authorList>
            <person name="Mesny F."/>
            <person name="Miyauchi S."/>
            <person name="Thiergart T."/>
            <person name="Pickel B."/>
            <person name="Atanasova L."/>
            <person name="Karlsson M."/>
            <person name="Huettel B."/>
            <person name="Barry K.W."/>
            <person name="Haridas S."/>
            <person name="Chen C."/>
            <person name="Bauer D."/>
            <person name="Andreopoulos W."/>
            <person name="Pangilinan J."/>
            <person name="LaButti K."/>
            <person name="Riley R."/>
            <person name="Lipzen A."/>
            <person name="Clum A."/>
            <person name="Drula E."/>
            <person name="Henrissat B."/>
            <person name="Kohler A."/>
            <person name="Grigoriev I.V."/>
            <person name="Martin F.M."/>
            <person name="Hacquard S."/>
        </authorList>
    </citation>
    <scope>NUCLEOTIDE SEQUENCE</scope>
    <source>
        <strain evidence="2">MPI-CAGE-CH-0243</strain>
    </source>
</reference>
<keyword evidence="1" id="KW-0732">Signal</keyword>
<accession>A0A9P9CZB2</accession>
<comment type="caution">
    <text evidence="2">The sequence shown here is derived from an EMBL/GenBank/DDBJ whole genome shotgun (WGS) entry which is preliminary data.</text>
</comment>
<sequence length="129" mass="14436">MRFPLVLPLLFTLTSAVQIIYENVSISCDHSFTAPKVSLSIAPTLTDNHTTLYQTITPFRPVVNTSLTASQQNRNCQMSTQISFSEPGWRIVVIFWVGRVRGNFPIAKGERGAITVGFEWPRKGDTYVS</sequence>
<dbReference type="AlphaFoldDB" id="A0A9P9CZB2"/>
<evidence type="ECO:0000256" key="1">
    <source>
        <dbReference type="SAM" id="SignalP"/>
    </source>
</evidence>
<dbReference type="OrthoDB" id="10651185at2759"/>
<keyword evidence="3" id="KW-1185">Reference proteome</keyword>
<evidence type="ECO:0000313" key="2">
    <source>
        <dbReference type="EMBL" id="KAH7109821.1"/>
    </source>
</evidence>
<gene>
    <name evidence="2" type="ORF">B0J11DRAFT_233551</name>
</gene>
<name>A0A9P9CZB2_9PLEO</name>
<dbReference type="EMBL" id="JAGMWT010000030">
    <property type="protein sequence ID" value="KAH7109821.1"/>
    <property type="molecule type" value="Genomic_DNA"/>
</dbReference>
<feature type="signal peptide" evidence="1">
    <location>
        <begin position="1"/>
        <end position="16"/>
    </location>
</feature>
<feature type="chain" id="PRO_5040473437" evidence="1">
    <location>
        <begin position="17"/>
        <end position="129"/>
    </location>
</feature>
<evidence type="ECO:0000313" key="3">
    <source>
        <dbReference type="Proteomes" id="UP000700596"/>
    </source>
</evidence>
<protein>
    <submittedName>
        <fullName evidence="2">Uncharacterized protein</fullName>
    </submittedName>
</protein>